<keyword evidence="3" id="KW-0645">Protease</keyword>
<feature type="domain" description="Peptidase M14" evidence="8">
    <location>
        <begin position="7"/>
        <end position="376"/>
    </location>
</feature>
<gene>
    <name evidence="9" type="ORF">YM304_34120</name>
</gene>
<proteinExistence type="inferred from homology"/>
<evidence type="ECO:0000313" key="9">
    <source>
        <dbReference type="EMBL" id="BAN03726.1"/>
    </source>
</evidence>
<dbReference type="GO" id="GO:0008270">
    <property type="term" value="F:zinc ion binding"/>
    <property type="evidence" value="ECO:0007669"/>
    <property type="project" value="InterPro"/>
</dbReference>
<evidence type="ECO:0000256" key="4">
    <source>
        <dbReference type="ARBA" id="ARBA00022801"/>
    </source>
</evidence>
<comment type="similarity">
    <text evidence="2 7">Belongs to the peptidase M14 family.</text>
</comment>
<dbReference type="SUPFAM" id="SSF53187">
    <property type="entry name" value="Zn-dependent exopeptidases"/>
    <property type="match status" value="1"/>
</dbReference>
<dbReference type="PROSITE" id="PS52035">
    <property type="entry name" value="PEPTIDASE_M14"/>
    <property type="match status" value="1"/>
</dbReference>
<evidence type="ECO:0000256" key="7">
    <source>
        <dbReference type="PROSITE-ProRule" id="PRU01379"/>
    </source>
</evidence>
<dbReference type="AlphaFoldDB" id="A0A6C7EIC6"/>
<dbReference type="GO" id="GO:0006508">
    <property type="term" value="P:proteolysis"/>
    <property type="evidence" value="ECO:0007669"/>
    <property type="project" value="UniProtKB-KW"/>
</dbReference>
<name>A0A6C7EIC6_ILUCY</name>
<evidence type="ECO:0000256" key="3">
    <source>
        <dbReference type="ARBA" id="ARBA00022670"/>
    </source>
</evidence>
<evidence type="ECO:0000259" key="8">
    <source>
        <dbReference type="PROSITE" id="PS52035"/>
    </source>
</evidence>
<feature type="active site" description="Proton donor/acceptor" evidence="7">
    <location>
        <position position="342"/>
    </location>
</feature>
<dbReference type="Proteomes" id="UP000011863">
    <property type="component" value="Chromosome"/>
</dbReference>
<keyword evidence="6" id="KW-0482">Metalloprotease</keyword>
<dbReference type="KEGG" id="aym:YM304_34120"/>
<evidence type="ECO:0000256" key="5">
    <source>
        <dbReference type="ARBA" id="ARBA00022833"/>
    </source>
</evidence>
<dbReference type="OrthoDB" id="5240362at2"/>
<keyword evidence="4" id="KW-0378">Hydrolase</keyword>
<accession>A0A6C7EIC6</accession>
<sequence length="557" mass="61015">MDYGFDRYLRYDELVEWLRGVEAARPGLVSIESYGTSHEGRDLLIATVTDTSSGSHDTKPAHWVDASIHATELTATVAACALIDHLVSGHGRDEQVTLALATRTFYIVPRVNPDGAEWALADSPKFRRSSTRAWPWTDGHRWPGLHREDVDGDGRLLQMRLADPNGAWMPHPDDERLMIPVPPDGRVTDGAPRYRLLAEGTISESDGFTIPTPSPVEGLDLNRNFPAGWGTSVPGSGDHPLSEPEIDALVRAIVARPNICGSNAFHTSGGVLLRPSSTRPDSKVAPMDVWVWNQLAERGTALTGYPAHSVYEDFTWDPSETMSGAADDWTYEHLGVYGWTTEFWDIVHAATGTKQSTHFWYTGPTVDEAIAVLRWCDDNHPEGHVDWYDFDHPQLGPVQLGGWNTLSTWTNPPLHLLHDEVATHADFAVYQALSSPRLEIVHHAVESLGDDMWRVEIGIANTGWLPTDVSALARKEKLVAPITARVGGDGVTVIGSAGRVQLGQLDGRAALRFRNGNDGTPDRVLATWTVRAASGSRLDVVVDHPRCGSVTTDLTLA</sequence>
<evidence type="ECO:0000256" key="6">
    <source>
        <dbReference type="ARBA" id="ARBA00023049"/>
    </source>
</evidence>
<keyword evidence="10" id="KW-1185">Reference proteome</keyword>
<dbReference type="PANTHER" id="PTHR11705">
    <property type="entry name" value="PROTEASE FAMILY M14 CARBOXYPEPTIDASE A,B"/>
    <property type="match status" value="1"/>
</dbReference>
<dbReference type="PRINTS" id="PR00765">
    <property type="entry name" value="CRBOXYPTASEA"/>
</dbReference>
<dbReference type="Gene3D" id="3.40.630.10">
    <property type="entry name" value="Zn peptidases"/>
    <property type="match status" value="1"/>
</dbReference>
<evidence type="ECO:0000256" key="2">
    <source>
        <dbReference type="ARBA" id="ARBA00005988"/>
    </source>
</evidence>
<dbReference type="EMBL" id="AP012057">
    <property type="protein sequence ID" value="BAN03726.1"/>
    <property type="molecule type" value="Genomic_DNA"/>
</dbReference>
<comment type="cofactor">
    <cofactor evidence="1">
        <name>Zn(2+)</name>
        <dbReference type="ChEBI" id="CHEBI:29105"/>
    </cofactor>
</comment>
<reference evidence="9 10" key="1">
    <citation type="journal article" date="2013" name="Int. J. Syst. Evol. Microbiol.">
        <title>Ilumatobacter nonamiense sp. nov. and Ilumatobacter coccineum sp. nov., isolated from seashore sand.</title>
        <authorList>
            <person name="Matsumoto A."/>
            <person name="Kasai H."/>
            <person name="Matsuo Y."/>
            <person name="Shizuri Y."/>
            <person name="Ichikawa N."/>
            <person name="Fujita N."/>
            <person name="Omura S."/>
            <person name="Takahashi Y."/>
        </authorList>
    </citation>
    <scope>NUCLEOTIDE SEQUENCE [LARGE SCALE GENOMIC DNA]</scope>
    <source>
        <strain evidence="10">NBRC 103263 / KCTC 29153 / YM16-304</strain>
    </source>
</reference>
<organism evidence="9 10">
    <name type="scientific">Ilumatobacter coccineus (strain NBRC 103263 / KCTC 29153 / YM16-304)</name>
    <dbReference type="NCBI Taxonomy" id="1313172"/>
    <lineage>
        <taxon>Bacteria</taxon>
        <taxon>Bacillati</taxon>
        <taxon>Actinomycetota</taxon>
        <taxon>Acidimicrobiia</taxon>
        <taxon>Acidimicrobiales</taxon>
        <taxon>Ilumatobacteraceae</taxon>
        <taxon>Ilumatobacter</taxon>
    </lineage>
</organism>
<dbReference type="PANTHER" id="PTHR11705:SF143">
    <property type="entry name" value="SLL0236 PROTEIN"/>
    <property type="match status" value="1"/>
</dbReference>
<dbReference type="GO" id="GO:0005615">
    <property type="term" value="C:extracellular space"/>
    <property type="evidence" value="ECO:0007669"/>
    <property type="project" value="TreeGrafter"/>
</dbReference>
<dbReference type="RefSeq" id="WP_015442973.1">
    <property type="nucleotide sequence ID" value="NC_020520.1"/>
</dbReference>
<keyword evidence="5" id="KW-0862">Zinc</keyword>
<dbReference type="SMART" id="SM00631">
    <property type="entry name" value="Zn_pept"/>
    <property type="match status" value="1"/>
</dbReference>
<evidence type="ECO:0000256" key="1">
    <source>
        <dbReference type="ARBA" id="ARBA00001947"/>
    </source>
</evidence>
<dbReference type="CDD" id="cd06905">
    <property type="entry name" value="M14-like"/>
    <property type="match status" value="1"/>
</dbReference>
<protein>
    <submittedName>
        <fullName evidence="9">Peptidase M14 family protein</fullName>
    </submittedName>
</protein>
<evidence type="ECO:0000313" key="10">
    <source>
        <dbReference type="Proteomes" id="UP000011863"/>
    </source>
</evidence>
<dbReference type="InterPro" id="IPR000834">
    <property type="entry name" value="Peptidase_M14"/>
</dbReference>
<dbReference type="GO" id="GO:0004181">
    <property type="term" value="F:metallocarboxypeptidase activity"/>
    <property type="evidence" value="ECO:0007669"/>
    <property type="project" value="InterPro"/>
</dbReference>
<dbReference type="Pfam" id="PF00246">
    <property type="entry name" value="Peptidase_M14"/>
    <property type="match status" value="2"/>
</dbReference>